<evidence type="ECO:0000256" key="5">
    <source>
        <dbReference type="SAM" id="MobiDB-lite"/>
    </source>
</evidence>
<evidence type="ECO:0000313" key="8">
    <source>
        <dbReference type="Proteomes" id="UP001058687"/>
    </source>
</evidence>
<evidence type="ECO:0000256" key="1">
    <source>
        <dbReference type="ARBA" id="ARBA00004561"/>
    </source>
</evidence>
<feature type="domain" description="Fimbrial-type adhesion" evidence="6">
    <location>
        <begin position="1"/>
        <end position="88"/>
    </location>
</feature>
<dbReference type="AlphaFoldDB" id="A0AAE9SPX8"/>
<dbReference type="PANTHER" id="PTHR33420">
    <property type="entry name" value="FIMBRIAL SUBUNIT ELFA-RELATED"/>
    <property type="match status" value="1"/>
</dbReference>
<evidence type="ECO:0000256" key="3">
    <source>
        <dbReference type="ARBA" id="ARBA00022729"/>
    </source>
</evidence>
<comment type="similarity">
    <text evidence="2">Belongs to the fimbrial protein family.</text>
</comment>
<dbReference type="InterPro" id="IPR036937">
    <property type="entry name" value="Adhesion_dom_fimbrial_sf"/>
</dbReference>
<dbReference type="Proteomes" id="UP001058687">
    <property type="component" value="Plasmid unnamed1"/>
</dbReference>
<dbReference type="PANTHER" id="PTHR33420:SF12">
    <property type="entry name" value="FIMBRIN-LIKE PROTEIN FIMI-RELATED"/>
    <property type="match status" value="1"/>
</dbReference>
<dbReference type="InterPro" id="IPR050263">
    <property type="entry name" value="Bact_Fimbrial_Adh_Pro"/>
</dbReference>
<proteinExistence type="inferred from homology"/>
<dbReference type="Gene3D" id="2.60.40.1090">
    <property type="entry name" value="Fimbrial-type adhesion domain"/>
    <property type="match status" value="1"/>
</dbReference>
<keyword evidence="7" id="KW-0614">Plasmid</keyword>
<evidence type="ECO:0000313" key="7">
    <source>
        <dbReference type="EMBL" id="UTZ29872.1"/>
    </source>
</evidence>
<comment type="subcellular location">
    <subcellularLocation>
        <location evidence="1">Fimbrium</location>
    </subcellularLocation>
</comment>
<keyword evidence="3" id="KW-0732">Signal</keyword>
<evidence type="ECO:0000256" key="4">
    <source>
        <dbReference type="ARBA" id="ARBA00023263"/>
    </source>
</evidence>
<name>A0AAE9SPX8_9VIBR</name>
<dbReference type="GO" id="GO:0009289">
    <property type="term" value="C:pilus"/>
    <property type="evidence" value="ECO:0007669"/>
    <property type="project" value="UniProtKB-SubCell"/>
</dbReference>
<dbReference type="GO" id="GO:0043709">
    <property type="term" value="P:cell adhesion involved in single-species biofilm formation"/>
    <property type="evidence" value="ECO:0007669"/>
    <property type="project" value="TreeGrafter"/>
</dbReference>
<dbReference type="InterPro" id="IPR000259">
    <property type="entry name" value="Adhesion_dom_fimbrial"/>
</dbReference>
<accession>A0AAE9SPX8</accession>
<organism evidence="7 8">
    <name type="scientific">Vibrio campbellii</name>
    <dbReference type="NCBI Taxonomy" id="680"/>
    <lineage>
        <taxon>Bacteria</taxon>
        <taxon>Pseudomonadati</taxon>
        <taxon>Pseudomonadota</taxon>
        <taxon>Gammaproteobacteria</taxon>
        <taxon>Vibrionales</taxon>
        <taxon>Vibrionaceae</taxon>
        <taxon>Vibrio</taxon>
    </lineage>
</organism>
<feature type="region of interest" description="Disordered" evidence="5">
    <location>
        <begin position="1"/>
        <end position="21"/>
    </location>
</feature>
<sequence length="88" mass="9086">MTFSGQPESADPSLLALNPTSGGAEGLAVRINNSDGTKIDLDSPSLPTPLLSGGLNELHFTAQYQVLTGHTLKPGIANATASFTVNYD</sequence>
<geneLocation type="plasmid" evidence="7 8">
    <name>unnamed1</name>
</geneLocation>
<dbReference type="EMBL" id="CP050469">
    <property type="protein sequence ID" value="UTZ29872.1"/>
    <property type="molecule type" value="Genomic_DNA"/>
</dbReference>
<dbReference type="Pfam" id="PF00419">
    <property type="entry name" value="Fimbrial"/>
    <property type="match status" value="1"/>
</dbReference>
<evidence type="ECO:0000259" key="6">
    <source>
        <dbReference type="Pfam" id="PF00419"/>
    </source>
</evidence>
<dbReference type="SUPFAM" id="SSF49401">
    <property type="entry name" value="Bacterial adhesins"/>
    <property type="match status" value="1"/>
</dbReference>
<protein>
    <submittedName>
        <fullName evidence="7">Fimbrial protein</fullName>
    </submittedName>
</protein>
<gene>
    <name evidence="7" type="ORF">HB761_24750</name>
</gene>
<dbReference type="InterPro" id="IPR008966">
    <property type="entry name" value="Adhesion_dom_sf"/>
</dbReference>
<reference evidence="7" key="1">
    <citation type="submission" date="2020-03" db="EMBL/GenBank/DDBJ databases">
        <title>Five strains of Vibrio campbellii isolated from Mariana Trench.</title>
        <authorList>
            <person name="Liang J."/>
            <person name="Zhang X.-H."/>
        </authorList>
    </citation>
    <scope>NUCLEOTIDE SEQUENCE</scope>
    <source>
        <strain evidence="7">LJC014</strain>
        <plasmid evidence="7">unnamed1</plasmid>
    </source>
</reference>
<evidence type="ECO:0000256" key="2">
    <source>
        <dbReference type="ARBA" id="ARBA00006671"/>
    </source>
</evidence>
<keyword evidence="4" id="KW-0281">Fimbrium</keyword>